<dbReference type="EMBL" id="JBHSSJ010000002">
    <property type="protein sequence ID" value="MFC6274414.1"/>
    <property type="molecule type" value="Genomic_DNA"/>
</dbReference>
<dbReference type="CDD" id="cd16914">
    <property type="entry name" value="EcfT"/>
    <property type="match status" value="1"/>
</dbReference>
<protein>
    <submittedName>
        <fullName evidence="6">Energy-coupling factor transporter transmembrane component T family protein</fullName>
    </submittedName>
</protein>
<dbReference type="InterPro" id="IPR003339">
    <property type="entry name" value="ABC/ECF_trnsptr_transmembrane"/>
</dbReference>
<keyword evidence="3 5" id="KW-1133">Transmembrane helix</keyword>
<evidence type="ECO:0000256" key="5">
    <source>
        <dbReference type="SAM" id="Phobius"/>
    </source>
</evidence>
<evidence type="ECO:0000256" key="4">
    <source>
        <dbReference type="ARBA" id="ARBA00023136"/>
    </source>
</evidence>
<keyword evidence="2 5" id="KW-0812">Transmembrane</keyword>
<organism evidence="6 7">
    <name type="scientific">Levilactobacillus tangyuanensis</name>
    <dbReference type="NCBI Taxonomy" id="2486021"/>
    <lineage>
        <taxon>Bacteria</taxon>
        <taxon>Bacillati</taxon>
        <taxon>Bacillota</taxon>
        <taxon>Bacilli</taxon>
        <taxon>Lactobacillales</taxon>
        <taxon>Lactobacillaceae</taxon>
        <taxon>Levilactobacillus</taxon>
    </lineage>
</organism>
<comment type="subcellular location">
    <subcellularLocation>
        <location evidence="1">Membrane</location>
        <topology evidence="1">Multi-pass membrane protein</topology>
    </subcellularLocation>
</comment>
<evidence type="ECO:0000256" key="3">
    <source>
        <dbReference type="ARBA" id="ARBA00022989"/>
    </source>
</evidence>
<dbReference type="Pfam" id="PF02361">
    <property type="entry name" value="CbiQ"/>
    <property type="match status" value="1"/>
</dbReference>
<proteinExistence type="predicted"/>
<sequence length="217" mass="24291">MNPSLKLAWVVLLALELSFTQVWTVNVVLIVICLALMIWRRVAIKRLLWLTGVPLFFASALVWSLTLQGSASHHFLIVIFTRMFVYVYLGGLFTQTTDPLTLTRSLEQNAHLPAKFAYGFLAAFNLMPKIKAEVASIKAAALMRGQVLHVWSPQLYFKAILTAMHWSDQLSLAMVSHGFVEGAPRTHAAVIPLRHRDWWLTGGSLVLIQVGLFIGLP</sequence>
<evidence type="ECO:0000256" key="1">
    <source>
        <dbReference type="ARBA" id="ARBA00004141"/>
    </source>
</evidence>
<evidence type="ECO:0000313" key="6">
    <source>
        <dbReference type="EMBL" id="MFC6274414.1"/>
    </source>
</evidence>
<keyword evidence="4 5" id="KW-0472">Membrane</keyword>
<feature type="transmembrane region" description="Helical" evidence="5">
    <location>
        <begin position="71"/>
        <end position="89"/>
    </location>
</feature>
<comment type="caution">
    <text evidence="6">The sequence shown here is derived from an EMBL/GenBank/DDBJ whole genome shotgun (WGS) entry which is preliminary data.</text>
</comment>
<feature type="transmembrane region" description="Helical" evidence="5">
    <location>
        <begin position="20"/>
        <end position="39"/>
    </location>
</feature>
<accession>A0ABW1TN58</accession>
<feature type="transmembrane region" description="Helical" evidence="5">
    <location>
        <begin position="198"/>
        <end position="216"/>
    </location>
</feature>
<gene>
    <name evidence="6" type="ORF">ACFQET_02670</name>
</gene>
<reference evidence="7" key="1">
    <citation type="journal article" date="2019" name="Int. J. Syst. Evol. Microbiol.">
        <title>The Global Catalogue of Microorganisms (GCM) 10K type strain sequencing project: providing services to taxonomists for standard genome sequencing and annotation.</title>
        <authorList>
            <consortium name="The Broad Institute Genomics Platform"/>
            <consortium name="The Broad Institute Genome Sequencing Center for Infectious Disease"/>
            <person name="Wu L."/>
            <person name="Ma J."/>
        </authorList>
    </citation>
    <scope>NUCLEOTIDE SEQUENCE [LARGE SCALE GENOMIC DNA]</scope>
    <source>
        <strain evidence="7">CCM 8907</strain>
    </source>
</reference>
<feature type="transmembrane region" description="Helical" evidence="5">
    <location>
        <begin position="46"/>
        <end position="65"/>
    </location>
</feature>
<name>A0ABW1TN58_9LACO</name>
<dbReference type="Proteomes" id="UP001596191">
    <property type="component" value="Unassembled WGS sequence"/>
</dbReference>
<keyword evidence="7" id="KW-1185">Reference proteome</keyword>
<evidence type="ECO:0000313" key="7">
    <source>
        <dbReference type="Proteomes" id="UP001596191"/>
    </source>
</evidence>
<dbReference type="RefSeq" id="WP_125639335.1">
    <property type="nucleotide sequence ID" value="NZ_JBHSSJ010000002.1"/>
</dbReference>
<evidence type="ECO:0000256" key="2">
    <source>
        <dbReference type="ARBA" id="ARBA00022692"/>
    </source>
</evidence>